<dbReference type="Proteomes" id="UP001204000">
    <property type="component" value="Unassembled WGS sequence"/>
</dbReference>
<proteinExistence type="predicted"/>
<dbReference type="SMART" id="SM00563">
    <property type="entry name" value="PlsC"/>
    <property type="match status" value="1"/>
</dbReference>
<dbReference type="EMBL" id="JAMFTQ010000004">
    <property type="protein sequence ID" value="MCP1387521.1"/>
    <property type="molecule type" value="Genomic_DNA"/>
</dbReference>
<gene>
    <name evidence="5" type="ORF">M5J20_04880</name>
</gene>
<evidence type="ECO:0000313" key="5">
    <source>
        <dbReference type="EMBL" id="MCP1387521.1"/>
    </source>
</evidence>
<dbReference type="Pfam" id="PF01553">
    <property type="entry name" value="Acyltransferase"/>
    <property type="match status" value="1"/>
</dbReference>
<evidence type="ECO:0000256" key="1">
    <source>
        <dbReference type="ARBA" id="ARBA00022679"/>
    </source>
</evidence>
<name>A0ABT1G0N0_9CORY</name>
<evidence type="ECO:0000259" key="4">
    <source>
        <dbReference type="SMART" id="SM00563"/>
    </source>
</evidence>
<evidence type="ECO:0000256" key="2">
    <source>
        <dbReference type="ARBA" id="ARBA00023315"/>
    </source>
</evidence>
<feature type="region of interest" description="Disordered" evidence="3">
    <location>
        <begin position="1"/>
        <end position="20"/>
    </location>
</feature>
<dbReference type="InterPro" id="IPR002123">
    <property type="entry name" value="Plipid/glycerol_acylTrfase"/>
</dbReference>
<organism evidence="5 6">
    <name type="scientific">Corynebacterium stercoris</name>
    <dbReference type="NCBI Taxonomy" id="2943490"/>
    <lineage>
        <taxon>Bacteria</taxon>
        <taxon>Bacillati</taxon>
        <taxon>Actinomycetota</taxon>
        <taxon>Actinomycetes</taxon>
        <taxon>Mycobacteriales</taxon>
        <taxon>Corynebacteriaceae</taxon>
        <taxon>Corynebacterium</taxon>
    </lineage>
</organism>
<dbReference type="CDD" id="cd07989">
    <property type="entry name" value="LPLAT_AGPAT-like"/>
    <property type="match status" value="1"/>
</dbReference>
<dbReference type="PANTHER" id="PTHR10434:SF55">
    <property type="entry name" value="POSSIBLE ACYLTRANSFERASE"/>
    <property type="match status" value="1"/>
</dbReference>
<keyword evidence="1" id="KW-0808">Transferase</keyword>
<evidence type="ECO:0000256" key="3">
    <source>
        <dbReference type="SAM" id="MobiDB-lite"/>
    </source>
</evidence>
<reference evidence="5" key="1">
    <citation type="submission" date="2022-05" db="EMBL/GenBank/DDBJ databases">
        <title>Corynebacterium sp. TA-R-1 sp. nov., isolated from human feces.</title>
        <authorList>
            <person name="Shamsuzzaman M."/>
            <person name="Dahal R.H."/>
        </authorList>
    </citation>
    <scope>NUCLEOTIDE SEQUENCE</scope>
    <source>
        <strain evidence="5">TA-R-1</strain>
    </source>
</reference>
<accession>A0ABT1G0N0</accession>
<evidence type="ECO:0000313" key="6">
    <source>
        <dbReference type="Proteomes" id="UP001204000"/>
    </source>
</evidence>
<protein>
    <submittedName>
        <fullName evidence="5">1-acyl-sn-glycerol-3-phosphate acyltransferase</fullName>
    </submittedName>
</protein>
<feature type="domain" description="Phospholipid/glycerol acyltransferase" evidence="4">
    <location>
        <begin position="57"/>
        <end position="172"/>
    </location>
</feature>
<keyword evidence="6" id="KW-1185">Reference proteome</keyword>
<comment type="caution">
    <text evidence="5">The sequence shown here is derived from an EMBL/GenBank/DDBJ whole genome shotgun (WGS) entry which is preliminary data.</text>
</comment>
<dbReference type="GO" id="GO:0016746">
    <property type="term" value="F:acyltransferase activity"/>
    <property type="evidence" value="ECO:0007669"/>
    <property type="project" value="UniProtKB-KW"/>
</dbReference>
<keyword evidence="2 5" id="KW-0012">Acyltransferase</keyword>
<dbReference type="SUPFAM" id="SSF69593">
    <property type="entry name" value="Glycerol-3-phosphate (1)-acyltransferase"/>
    <property type="match status" value="1"/>
</dbReference>
<dbReference type="PANTHER" id="PTHR10434">
    <property type="entry name" value="1-ACYL-SN-GLYCEROL-3-PHOSPHATE ACYLTRANSFERASE"/>
    <property type="match status" value="1"/>
</dbReference>
<dbReference type="RefSeq" id="WP_253577066.1">
    <property type="nucleotide sequence ID" value="NZ_JAMFTQ010000004.1"/>
</dbReference>
<sequence length="280" mass="30135">MSGLTLPAGYTPPADHPEESKERFYQGAVRVARRLLRLTRIDVTVYGVENIPARGGALLAGNHTGYYDFVLMGVGPHLGGNRLVRFMAKKSVFDVPVLGRILQTMGHVPVNRAKGGGAIDDAVSELKDGRLVGIFPEATISRSFELAKFKTGAARIAHAADVPLIPCVIWGSQRIWTKDLPKQLRKVPVIVRYGEPVALTGDADTDTARLKAAMQKLLDASRQEYAELVGVEGGEAWMPASLGGGAPTIAEADAIYAAEREARAAKKAAKKRRRQAKKGS</sequence>